<dbReference type="GO" id="GO:0043682">
    <property type="term" value="F:P-type divalent copper transporter activity"/>
    <property type="evidence" value="ECO:0007669"/>
    <property type="project" value="TreeGrafter"/>
</dbReference>
<dbReference type="InterPro" id="IPR023298">
    <property type="entry name" value="ATPase_P-typ_TM_dom_sf"/>
</dbReference>
<dbReference type="Gene3D" id="3.40.1110.10">
    <property type="entry name" value="Calcium-transporting ATPase, cytoplasmic domain N"/>
    <property type="match status" value="1"/>
</dbReference>
<dbReference type="SUPFAM" id="SSF81665">
    <property type="entry name" value="Calcium ATPase, transmembrane domain M"/>
    <property type="match status" value="1"/>
</dbReference>
<dbReference type="HOGENOM" id="CLU_001771_0_3_6"/>
<dbReference type="FunCoup" id="G9EPR4">
    <property type="interactions" value="325"/>
</dbReference>
<evidence type="ECO:0000256" key="8">
    <source>
        <dbReference type="ARBA" id="ARBA00022967"/>
    </source>
</evidence>
<keyword evidence="6 11" id="KW-0547">Nucleotide-binding</keyword>
<evidence type="ECO:0000256" key="2">
    <source>
        <dbReference type="ARBA" id="ARBA00006024"/>
    </source>
</evidence>
<evidence type="ECO:0000256" key="3">
    <source>
        <dbReference type="ARBA" id="ARBA00022475"/>
    </source>
</evidence>
<dbReference type="FunFam" id="2.70.150.10:FF:000020">
    <property type="entry name" value="Copper-exporting P-type ATPase A"/>
    <property type="match status" value="1"/>
</dbReference>
<dbReference type="PRINTS" id="PR00943">
    <property type="entry name" value="CUATPASE"/>
</dbReference>
<dbReference type="NCBIfam" id="TIGR01525">
    <property type="entry name" value="ATPase-IB_hvy"/>
    <property type="match status" value="1"/>
</dbReference>
<dbReference type="PRINTS" id="PR00119">
    <property type="entry name" value="CATATPASE"/>
</dbReference>
<dbReference type="InterPro" id="IPR023299">
    <property type="entry name" value="ATPase_P-typ_cyto_dom_N"/>
</dbReference>
<evidence type="ECO:0000256" key="1">
    <source>
        <dbReference type="ARBA" id="ARBA00004651"/>
    </source>
</evidence>
<dbReference type="EMBL" id="JH413826">
    <property type="protein sequence ID" value="EHL30698.1"/>
    <property type="molecule type" value="Genomic_DNA"/>
</dbReference>
<name>G9EPR4_9GAMM</name>
<evidence type="ECO:0000256" key="10">
    <source>
        <dbReference type="ARBA" id="ARBA00023136"/>
    </source>
</evidence>
<dbReference type="InParanoid" id="G9EPR4"/>
<evidence type="ECO:0000256" key="11">
    <source>
        <dbReference type="RuleBase" id="RU362081"/>
    </source>
</evidence>
<dbReference type="GO" id="GO:0005886">
    <property type="term" value="C:plasma membrane"/>
    <property type="evidence" value="ECO:0007669"/>
    <property type="project" value="UniProtKB-SubCell"/>
</dbReference>
<organism evidence="14 15">
    <name type="scientific">Legionella drancourtii LLAP12</name>
    <dbReference type="NCBI Taxonomy" id="658187"/>
    <lineage>
        <taxon>Bacteria</taxon>
        <taxon>Pseudomonadati</taxon>
        <taxon>Pseudomonadota</taxon>
        <taxon>Gammaproteobacteria</taxon>
        <taxon>Legionellales</taxon>
        <taxon>Legionellaceae</taxon>
        <taxon>Legionella</taxon>
    </lineage>
</organism>
<dbReference type="InterPro" id="IPR044492">
    <property type="entry name" value="P_typ_ATPase_HD_dom"/>
</dbReference>
<evidence type="ECO:0000256" key="7">
    <source>
        <dbReference type="ARBA" id="ARBA00022840"/>
    </source>
</evidence>
<dbReference type="NCBIfam" id="TIGR01511">
    <property type="entry name" value="ATPase-IB1_Cu"/>
    <property type="match status" value="1"/>
</dbReference>
<dbReference type="AlphaFoldDB" id="G9EPR4"/>
<dbReference type="GO" id="GO:0005507">
    <property type="term" value="F:copper ion binding"/>
    <property type="evidence" value="ECO:0007669"/>
    <property type="project" value="TreeGrafter"/>
</dbReference>
<dbReference type="InterPro" id="IPR001757">
    <property type="entry name" value="P_typ_ATPase"/>
</dbReference>
<feature type="domain" description="P-type ATPase A" evidence="12">
    <location>
        <begin position="238"/>
        <end position="338"/>
    </location>
</feature>
<dbReference type="eggNOG" id="COG2217">
    <property type="taxonomic scope" value="Bacteria"/>
</dbReference>
<evidence type="ECO:0000259" key="13">
    <source>
        <dbReference type="Pfam" id="PF19335"/>
    </source>
</evidence>
<protein>
    <submittedName>
        <fullName evidence="14">Copper efflux ATPase</fullName>
    </submittedName>
</protein>
<dbReference type="NCBIfam" id="TIGR01494">
    <property type="entry name" value="ATPase_P-type"/>
    <property type="match status" value="1"/>
</dbReference>
<keyword evidence="7 11" id="KW-0067">ATP-binding</keyword>
<dbReference type="STRING" id="658187.LDG_7253"/>
<dbReference type="InterPro" id="IPR023214">
    <property type="entry name" value="HAD_sf"/>
</dbReference>
<dbReference type="InterPro" id="IPR059000">
    <property type="entry name" value="ATPase_P-type_domA"/>
</dbReference>
<evidence type="ECO:0000313" key="15">
    <source>
        <dbReference type="Proteomes" id="UP000002770"/>
    </source>
</evidence>
<feature type="transmembrane region" description="Helical" evidence="11">
    <location>
        <begin position="200"/>
        <end position="220"/>
    </location>
</feature>
<dbReference type="Pfam" id="PF00122">
    <property type="entry name" value="E1-E2_ATPase"/>
    <property type="match status" value="1"/>
</dbReference>
<dbReference type="InterPro" id="IPR008250">
    <property type="entry name" value="ATPase_P-typ_transduc_dom_A_sf"/>
</dbReference>
<dbReference type="Pfam" id="PF00702">
    <property type="entry name" value="Hydrolase"/>
    <property type="match status" value="1"/>
</dbReference>
<dbReference type="InterPro" id="IPR018303">
    <property type="entry name" value="ATPase_P-typ_P_site"/>
</dbReference>
<feature type="transmembrane region" description="Helical" evidence="11">
    <location>
        <begin position="162"/>
        <end position="188"/>
    </location>
</feature>
<dbReference type="GO" id="GO:0016887">
    <property type="term" value="F:ATP hydrolysis activity"/>
    <property type="evidence" value="ECO:0007669"/>
    <property type="project" value="InterPro"/>
</dbReference>
<gene>
    <name evidence="14" type="ORF">LDG_7253</name>
</gene>
<dbReference type="GO" id="GO:0005524">
    <property type="term" value="F:ATP binding"/>
    <property type="evidence" value="ECO:0007669"/>
    <property type="project" value="UniProtKB-UniRule"/>
</dbReference>
<evidence type="ECO:0000259" key="12">
    <source>
        <dbReference type="Pfam" id="PF00122"/>
    </source>
</evidence>
<feature type="transmembrane region" description="Helical" evidence="11">
    <location>
        <begin position="132"/>
        <end position="150"/>
    </location>
</feature>
<feature type="transmembrane region" description="Helical" evidence="11">
    <location>
        <begin position="724"/>
        <end position="746"/>
    </location>
</feature>
<evidence type="ECO:0000256" key="4">
    <source>
        <dbReference type="ARBA" id="ARBA00022692"/>
    </source>
</evidence>
<keyword evidence="5 11" id="KW-0479">Metal-binding</keyword>
<dbReference type="SFLD" id="SFLDS00003">
    <property type="entry name" value="Haloacid_Dehalogenase"/>
    <property type="match status" value="1"/>
</dbReference>
<dbReference type="InterPro" id="IPR045800">
    <property type="entry name" value="HMBD"/>
</dbReference>
<feature type="domain" description="Heavy metal binding" evidence="13">
    <location>
        <begin position="55"/>
        <end position="80"/>
    </location>
</feature>
<evidence type="ECO:0000256" key="5">
    <source>
        <dbReference type="ARBA" id="ARBA00022723"/>
    </source>
</evidence>
<feature type="transmembrane region" description="Helical" evidence="11">
    <location>
        <begin position="383"/>
        <end position="405"/>
    </location>
</feature>
<dbReference type="GO" id="GO:0055070">
    <property type="term" value="P:copper ion homeostasis"/>
    <property type="evidence" value="ECO:0007669"/>
    <property type="project" value="TreeGrafter"/>
</dbReference>
<keyword evidence="8" id="KW-1278">Translocase</keyword>
<dbReference type="Gene3D" id="3.40.50.1000">
    <property type="entry name" value="HAD superfamily/HAD-like"/>
    <property type="match status" value="1"/>
</dbReference>
<keyword evidence="4 11" id="KW-0812">Transmembrane</keyword>
<dbReference type="SFLD" id="SFLDF00027">
    <property type="entry name" value="p-type_atpase"/>
    <property type="match status" value="1"/>
</dbReference>
<dbReference type="SFLD" id="SFLDG00002">
    <property type="entry name" value="C1.7:_P-type_atpase_like"/>
    <property type="match status" value="1"/>
</dbReference>
<comment type="similarity">
    <text evidence="2 11">Belongs to the cation transport ATPase (P-type) (TC 3.A.3) family. Type IB subfamily.</text>
</comment>
<dbReference type="SUPFAM" id="SSF56784">
    <property type="entry name" value="HAD-like"/>
    <property type="match status" value="1"/>
</dbReference>
<keyword evidence="3 11" id="KW-1003">Cell membrane</keyword>
<dbReference type="GO" id="GO:0060003">
    <property type="term" value="P:copper ion export"/>
    <property type="evidence" value="ECO:0007669"/>
    <property type="project" value="UniProtKB-ARBA"/>
</dbReference>
<reference evidence="14 15" key="1">
    <citation type="journal article" date="2011" name="BMC Genomics">
        <title>Insight into cross-talk between intra-amoebal pathogens.</title>
        <authorList>
            <person name="Gimenez G."/>
            <person name="Bertelli C."/>
            <person name="Moliner C."/>
            <person name="Robert C."/>
            <person name="Raoult D."/>
            <person name="Fournier P.E."/>
            <person name="Greub G."/>
        </authorList>
    </citation>
    <scope>NUCLEOTIDE SEQUENCE [LARGE SCALE GENOMIC DNA]</scope>
    <source>
        <strain evidence="14 15">LLAP12</strain>
    </source>
</reference>
<dbReference type="InterPro" id="IPR036412">
    <property type="entry name" value="HAD-like_sf"/>
</dbReference>
<feature type="transmembrane region" description="Helical" evidence="11">
    <location>
        <begin position="699"/>
        <end position="718"/>
    </location>
</feature>
<accession>G9EPR4</accession>
<dbReference type="PANTHER" id="PTHR43520:SF8">
    <property type="entry name" value="P-TYPE CU(+) TRANSPORTER"/>
    <property type="match status" value="1"/>
</dbReference>
<keyword evidence="15" id="KW-1185">Reference proteome</keyword>
<comment type="subcellular location">
    <subcellularLocation>
        <location evidence="1">Cell membrane</location>
        <topology evidence="1">Multi-pass membrane protein</topology>
    </subcellularLocation>
</comment>
<feature type="transmembrane region" description="Helical" evidence="11">
    <location>
        <begin position="355"/>
        <end position="377"/>
    </location>
</feature>
<dbReference type="PANTHER" id="PTHR43520">
    <property type="entry name" value="ATP7, ISOFORM B"/>
    <property type="match status" value="1"/>
</dbReference>
<proteinExistence type="inferred from homology"/>
<evidence type="ECO:0000256" key="9">
    <source>
        <dbReference type="ARBA" id="ARBA00022989"/>
    </source>
</evidence>
<dbReference type="PROSITE" id="PS00154">
    <property type="entry name" value="ATPASE_E1_E2"/>
    <property type="match status" value="1"/>
</dbReference>
<dbReference type="SUPFAM" id="SSF81653">
    <property type="entry name" value="Calcium ATPase, transduction domain A"/>
    <property type="match status" value="1"/>
</dbReference>
<evidence type="ECO:0000256" key="6">
    <source>
        <dbReference type="ARBA" id="ARBA00022741"/>
    </source>
</evidence>
<dbReference type="Proteomes" id="UP000002770">
    <property type="component" value="Unassembled WGS sequence"/>
</dbReference>
<keyword evidence="10 11" id="KW-0472">Membrane</keyword>
<dbReference type="CDD" id="cd02094">
    <property type="entry name" value="P-type_ATPase_Cu-like"/>
    <property type="match status" value="1"/>
</dbReference>
<dbReference type="Pfam" id="PF19335">
    <property type="entry name" value="HMBD"/>
    <property type="match status" value="1"/>
</dbReference>
<keyword evidence="9 11" id="KW-1133">Transmembrane helix</keyword>
<dbReference type="Gene3D" id="2.70.150.10">
    <property type="entry name" value="Calcium-transporting ATPase, cytoplasmic transduction domain A"/>
    <property type="match status" value="1"/>
</dbReference>
<sequence>MLHNNFMERLKIGELMKNNHTESEKQGKIHAGCHHQEHDSYKQDASTPKADEAVVYTCPMHSEIRQSTPGNCPICGMALERVTGAESEAANPEYIDMRRRFWVALILTLPVFVIEMSGHGHAGMVSPRMSTWIQMVLATPVVLWGGWPFFQRGFESFKTRHLNMFTLISIGIGVAWIYSLVATLFPGIFPSAFLDTNGVVAVYFEAAAVITTLVLLGQVLELKAREQTGSAIRALLKLAPENALRIAEDGSIDEISLAEVRQGDLLRVRPGEKIPVDGEVEEGHSNVDESMVTGEPMPVVKEKGAKVIGATINQTGSFVMKALHVGSDTMLARIVQMVSDAQRSRAPIQRLADTVAGWFVPVVLLIAVLAFIVWAIYGPQPAFSYGLIAAVSVLIIACPCALGLATPMSIMVGVGQGARSGVLIKNAEALELMEKVDTLVVDKTGTLTEGRPKLTRIVTTEGFGEDEILALAAALEHNSEHPLANAIMVAAKEKKIALAVVSNFDAPTGKGVTGTVNGRHVTIGNFRLMQELGVQGNTLSSQAEELRAEGATVMHMTVDGKEAAILVVEDPIKASTFEAIRELQDDGIEIFMLTGDSKKTGEAVAKKLGIKQVVTDVMPEDKSRIIGELKEKGRVVAMAGDGVNDAPALAKADIGIAMGTGTDVAIESAGITLLRGDLSGIVKARHLSEATMSNIRQNLFFAFIYNMLGVPVAAGVLYPMTGLLLSPIIAAAAMSLSSVSVIVNALRLRWKNL</sequence>
<dbReference type="InterPro" id="IPR027256">
    <property type="entry name" value="P-typ_ATPase_IB"/>
</dbReference>
<feature type="transmembrane region" description="Helical" evidence="11">
    <location>
        <begin position="101"/>
        <end position="120"/>
    </location>
</feature>
<evidence type="ECO:0000313" key="14">
    <source>
        <dbReference type="EMBL" id="EHL30698.1"/>
    </source>
</evidence>